<dbReference type="Proteomes" id="UP000316759">
    <property type="component" value="Unassembled WGS sequence"/>
</dbReference>
<keyword evidence="3" id="KW-1185">Reference proteome</keyword>
<feature type="region of interest" description="Disordered" evidence="1">
    <location>
        <begin position="176"/>
        <end position="203"/>
    </location>
</feature>
<protein>
    <submittedName>
        <fullName evidence="2">Uncharacterized protein</fullName>
    </submittedName>
</protein>
<dbReference type="OrthoDB" id="6284067at2759"/>
<evidence type="ECO:0000256" key="1">
    <source>
        <dbReference type="SAM" id="MobiDB-lite"/>
    </source>
</evidence>
<proteinExistence type="predicted"/>
<comment type="caution">
    <text evidence="2">The sequence shown here is derived from an EMBL/GenBank/DDBJ whole genome shotgun (WGS) entry which is preliminary data.</text>
</comment>
<evidence type="ECO:0000313" key="3">
    <source>
        <dbReference type="Proteomes" id="UP000316759"/>
    </source>
</evidence>
<sequence>MASVLRVPNKCQNLNSFSEKSIESQFQCGSLPLVGWSDENALLMLAKKLQQPVRSTQGQHSKSERPFHHRLIKPCKEFKFYHYDDPKAYIIQYRRDCSSVSTNSASNGPLEMFMTATKIGSKNSDEKDVEKQERSLEHPDDASGVFQLATTDLVNMETNRDKANGFSTTIRLAPITGGPGTNSLPHPLHSPEADTQETEESTLITRRNTGTKTLHNAPRSAGERSYQHTQSLTLADHTRRENLLKAGKKTASCVGLQKNKTLEAKLSVNLPTSVWIGSNHYWNQSASIRCVGGANRASSGVIRSRGNKPGKILATKKKSNPLFFNCKQTLGLRITTSQCVRQAQVLPTTQHGGIRRSSKSQCITKAPSVGEAEWIRENMRSILTKPHRIRDGTDPAFGKALFERLFKLEQEQSNTDILLQYDSTSKEVESKIQPLMAPVTVKEVDEVGDLETASNILSVTDLQSPN</sequence>
<dbReference type="AlphaFoldDB" id="A0A504YKU3"/>
<accession>A0A504YKU3</accession>
<gene>
    <name evidence="2" type="ORF">FGIG_07099</name>
</gene>
<dbReference type="EMBL" id="SUNJ01008661">
    <property type="protein sequence ID" value="TPP61065.1"/>
    <property type="molecule type" value="Genomic_DNA"/>
</dbReference>
<evidence type="ECO:0000313" key="2">
    <source>
        <dbReference type="EMBL" id="TPP61065.1"/>
    </source>
</evidence>
<reference evidence="2 3" key="1">
    <citation type="submission" date="2019-04" db="EMBL/GenBank/DDBJ databases">
        <title>Annotation for the trematode Fasciola gigantica.</title>
        <authorList>
            <person name="Choi Y.-J."/>
        </authorList>
    </citation>
    <scope>NUCLEOTIDE SEQUENCE [LARGE SCALE GENOMIC DNA]</scope>
    <source>
        <strain evidence="2">Uganda_cow_1</strain>
    </source>
</reference>
<name>A0A504YKU3_FASGI</name>
<organism evidence="2 3">
    <name type="scientific">Fasciola gigantica</name>
    <name type="common">Giant liver fluke</name>
    <dbReference type="NCBI Taxonomy" id="46835"/>
    <lineage>
        <taxon>Eukaryota</taxon>
        <taxon>Metazoa</taxon>
        <taxon>Spiralia</taxon>
        <taxon>Lophotrochozoa</taxon>
        <taxon>Platyhelminthes</taxon>
        <taxon>Trematoda</taxon>
        <taxon>Digenea</taxon>
        <taxon>Plagiorchiida</taxon>
        <taxon>Echinostomata</taxon>
        <taxon>Echinostomatoidea</taxon>
        <taxon>Fasciolidae</taxon>
        <taxon>Fasciola</taxon>
    </lineage>
</organism>